<accession>A0A9D1FCE3</accession>
<dbReference type="EMBL" id="DVJK01000039">
    <property type="protein sequence ID" value="HIS66184.1"/>
    <property type="molecule type" value="Genomic_DNA"/>
</dbReference>
<comment type="caution">
    <text evidence="2">The sequence shown here is derived from an EMBL/GenBank/DDBJ whole genome shotgun (WGS) entry which is preliminary data.</text>
</comment>
<feature type="domain" description="DUF362" evidence="1">
    <location>
        <begin position="31"/>
        <end position="252"/>
    </location>
</feature>
<dbReference type="AlphaFoldDB" id="A0A9D1FCE3"/>
<reference evidence="2" key="1">
    <citation type="submission" date="2020-10" db="EMBL/GenBank/DDBJ databases">
        <authorList>
            <person name="Gilroy R."/>
        </authorList>
    </citation>
    <scope>NUCLEOTIDE SEQUENCE</scope>
    <source>
        <strain evidence="2">ChiHjej10B9-9673</strain>
    </source>
</reference>
<organism evidence="2 3">
    <name type="scientific">Candidatus Scatomorpha merdipullorum</name>
    <dbReference type="NCBI Taxonomy" id="2840927"/>
    <lineage>
        <taxon>Bacteria</taxon>
        <taxon>Bacillati</taxon>
        <taxon>Bacillota</taxon>
        <taxon>Clostridia</taxon>
        <taxon>Eubacteriales</taxon>
        <taxon>Candidatus Scatomorpha</taxon>
    </lineage>
</organism>
<gene>
    <name evidence="2" type="ORF">IAC18_01345</name>
</gene>
<proteinExistence type="predicted"/>
<dbReference type="Pfam" id="PF04015">
    <property type="entry name" value="DUF362"/>
    <property type="match status" value="1"/>
</dbReference>
<evidence type="ECO:0000313" key="3">
    <source>
        <dbReference type="Proteomes" id="UP000824001"/>
    </source>
</evidence>
<sequence>MKSKVYFTRAITPEKVCEAYHRLGVTLPGRVAVKLHSGEQGNQNYITPEFWKPMIDEIGGTVCETNTAYGDASGGVRDHTDSHLKLIDEHGWSKYFAFDLMDAEGEDHIWPIPGGKVLKENHVPNHLTNYDSMLVLAHFKGHPMGGFGGAIKQLAIGCASAKGKALIHSAGLTDDRFECWDKHASKTVFPEAMADAASSIYRHFEGRIGFVSVMKNLSVDCDCCAVAEDPCMADIGILSSLDPVALDQACMDLVMASDDPGREHFMHRVNSRNGIHTIEAAAELGFGSREYELIEF</sequence>
<dbReference type="Gene3D" id="3.40.50.11440">
    <property type="match status" value="1"/>
</dbReference>
<evidence type="ECO:0000313" key="2">
    <source>
        <dbReference type="EMBL" id="HIS66184.1"/>
    </source>
</evidence>
<dbReference type="Proteomes" id="UP000824001">
    <property type="component" value="Unassembled WGS sequence"/>
</dbReference>
<reference evidence="2" key="2">
    <citation type="journal article" date="2021" name="PeerJ">
        <title>Extensive microbial diversity within the chicken gut microbiome revealed by metagenomics and culture.</title>
        <authorList>
            <person name="Gilroy R."/>
            <person name="Ravi A."/>
            <person name="Getino M."/>
            <person name="Pursley I."/>
            <person name="Horton D.L."/>
            <person name="Alikhan N.F."/>
            <person name="Baker D."/>
            <person name="Gharbi K."/>
            <person name="Hall N."/>
            <person name="Watson M."/>
            <person name="Adriaenssens E.M."/>
            <person name="Foster-Nyarko E."/>
            <person name="Jarju S."/>
            <person name="Secka A."/>
            <person name="Antonio M."/>
            <person name="Oren A."/>
            <person name="Chaudhuri R.R."/>
            <person name="La Ragione R."/>
            <person name="Hildebrand F."/>
            <person name="Pallen M.J."/>
        </authorList>
    </citation>
    <scope>NUCLEOTIDE SEQUENCE</scope>
    <source>
        <strain evidence="2">ChiHjej10B9-9673</strain>
    </source>
</reference>
<name>A0A9D1FCE3_9FIRM</name>
<dbReference type="InterPro" id="IPR007160">
    <property type="entry name" value="DUF362"/>
</dbReference>
<evidence type="ECO:0000259" key="1">
    <source>
        <dbReference type="Pfam" id="PF04015"/>
    </source>
</evidence>
<protein>
    <submittedName>
        <fullName evidence="2">DUF362 domain-containing protein</fullName>
    </submittedName>
</protein>